<dbReference type="InterPro" id="IPR042183">
    <property type="entry name" value="MmgE/PrpD_sf_1"/>
</dbReference>
<dbReference type="InterPro" id="IPR045337">
    <property type="entry name" value="MmgE_PrpD_C"/>
</dbReference>
<dbReference type="InterPro" id="IPR036148">
    <property type="entry name" value="MmgE/PrpD_sf"/>
</dbReference>
<evidence type="ECO:0000313" key="5">
    <source>
        <dbReference type="Proteomes" id="UP000634139"/>
    </source>
</evidence>
<proteinExistence type="inferred from homology"/>
<reference evidence="4" key="1">
    <citation type="journal article" date="2014" name="Int. J. Syst. Evol. Microbiol.">
        <title>Complete genome sequence of Corynebacterium casei LMG S-19264T (=DSM 44701T), isolated from a smear-ripened cheese.</title>
        <authorList>
            <consortium name="US DOE Joint Genome Institute (JGI-PGF)"/>
            <person name="Walter F."/>
            <person name="Albersmeier A."/>
            <person name="Kalinowski J."/>
            <person name="Ruckert C."/>
        </authorList>
    </citation>
    <scope>NUCLEOTIDE SEQUENCE</scope>
    <source>
        <strain evidence="4">KCTC 32422</strain>
    </source>
</reference>
<dbReference type="EMBL" id="BMZD01000001">
    <property type="protein sequence ID" value="GGZ87853.1"/>
    <property type="molecule type" value="Genomic_DNA"/>
</dbReference>
<evidence type="ECO:0000259" key="2">
    <source>
        <dbReference type="Pfam" id="PF03972"/>
    </source>
</evidence>
<sequence length="461" mass="48006">MNTGISDLVTQRLAAVRFADLPASTVTAAKQVLLDACGVMLGASGLSDEVRPFAALAAATGSGPCAVLGTGQLASAPFAALANGAMAHALDYEDAFDLAPGHPNASLVPALIALAQAEGPVDGARFLTALAIGCDLSCRMGLALRRQMEDGGWYPPPILAGFGAAAGSAHLLGLGAEQLRDALSLTLCQVTMPGEIKHSPATVIRAVREAFPAQAAVLSAMLAREGVSGFEAPLEGPGGFYALYAGGQFDPADLSDGLGERFWIERLTFKPWPSCRGTHPFIELALRLRGEHGFSPDAITAIDVRIDEVQRMLTEPAARKNAPQVAIDAKFSIPFCTALALRHGAVDLDGFSAQRLADPAILELAARVRPEVRPQSGWLRGSGGAMTVHLADGRQLCAEVDNALGCPARPLDEAALVRKFVDCAGRARRPLSGAAARQLAARILTLEDCPDVGALFGDAPR</sequence>
<dbReference type="Proteomes" id="UP000634139">
    <property type="component" value="Unassembled WGS sequence"/>
</dbReference>
<accession>A0A918VCQ8</accession>
<dbReference type="AlphaFoldDB" id="A0A918VCQ8"/>
<dbReference type="Pfam" id="PF03972">
    <property type="entry name" value="MmgE_PrpD_N"/>
    <property type="match status" value="1"/>
</dbReference>
<protein>
    <recommendedName>
        <fullName evidence="6">2-methylcitrate dehydratase PrpD</fullName>
    </recommendedName>
</protein>
<evidence type="ECO:0000313" key="4">
    <source>
        <dbReference type="EMBL" id="GGZ87853.1"/>
    </source>
</evidence>
<dbReference type="InterPro" id="IPR042188">
    <property type="entry name" value="MmgE/PrpD_sf_2"/>
</dbReference>
<reference evidence="4" key="2">
    <citation type="submission" date="2020-09" db="EMBL/GenBank/DDBJ databases">
        <authorList>
            <person name="Sun Q."/>
            <person name="Kim S."/>
        </authorList>
    </citation>
    <scope>NUCLEOTIDE SEQUENCE</scope>
    <source>
        <strain evidence="4">KCTC 32422</strain>
    </source>
</reference>
<evidence type="ECO:0000256" key="1">
    <source>
        <dbReference type="ARBA" id="ARBA00006174"/>
    </source>
</evidence>
<feature type="domain" description="MmgE/PrpD N-terminal" evidence="2">
    <location>
        <begin position="13"/>
        <end position="248"/>
    </location>
</feature>
<name>A0A918VCQ8_9SPHN</name>
<dbReference type="PANTHER" id="PTHR16943">
    <property type="entry name" value="2-METHYLCITRATE DEHYDRATASE-RELATED"/>
    <property type="match status" value="1"/>
</dbReference>
<feature type="domain" description="MmgE/PrpD C-terminal" evidence="3">
    <location>
        <begin position="272"/>
        <end position="426"/>
    </location>
</feature>
<dbReference type="Pfam" id="PF19305">
    <property type="entry name" value="MmgE_PrpD_C"/>
    <property type="match status" value="1"/>
</dbReference>
<dbReference type="InterPro" id="IPR005656">
    <property type="entry name" value="MmgE_PrpD"/>
</dbReference>
<organism evidence="4 5">
    <name type="scientific">Novosphingobium arvoryzae</name>
    <dbReference type="NCBI Taxonomy" id="1256514"/>
    <lineage>
        <taxon>Bacteria</taxon>
        <taxon>Pseudomonadati</taxon>
        <taxon>Pseudomonadota</taxon>
        <taxon>Alphaproteobacteria</taxon>
        <taxon>Sphingomonadales</taxon>
        <taxon>Sphingomonadaceae</taxon>
        <taxon>Novosphingobium</taxon>
    </lineage>
</organism>
<dbReference type="SUPFAM" id="SSF103378">
    <property type="entry name" value="2-methylcitrate dehydratase PrpD"/>
    <property type="match status" value="1"/>
</dbReference>
<dbReference type="Gene3D" id="3.30.1330.120">
    <property type="entry name" value="2-methylcitrate dehydratase PrpD"/>
    <property type="match status" value="1"/>
</dbReference>
<evidence type="ECO:0000259" key="3">
    <source>
        <dbReference type="Pfam" id="PF19305"/>
    </source>
</evidence>
<comment type="caution">
    <text evidence="4">The sequence shown here is derived from an EMBL/GenBank/DDBJ whole genome shotgun (WGS) entry which is preliminary data.</text>
</comment>
<evidence type="ECO:0008006" key="6">
    <source>
        <dbReference type="Google" id="ProtNLM"/>
    </source>
</evidence>
<gene>
    <name evidence="4" type="ORF">GCM10011617_03280</name>
</gene>
<comment type="similarity">
    <text evidence="1">Belongs to the PrpD family.</text>
</comment>
<dbReference type="PANTHER" id="PTHR16943:SF8">
    <property type="entry name" value="2-METHYLCITRATE DEHYDRATASE"/>
    <property type="match status" value="1"/>
</dbReference>
<dbReference type="RefSeq" id="WP_229822054.1">
    <property type="nucleotide sequence ID" value="NZ_BMZD01000001.1"/>
</dbReference>
<dbReference type="InterPro" id="IPR045336">
    <property type="entry name" value="MmgE_PrpD_N"/>
</dbReference>
<keyword evidence="5" id="KW-1185">Reference proteome</keyword>
<dbReference type="Gene3D" id="1.10.4100.10">
    <property type="entry name" value="2-methylcitrate dehydratase PrpD"/>
    <property type="match status" value="1"/>
</dbReference>
<dbReference type="GO" id="GO:0016829">
    <property type="term" value="F:lyase activity"/>
    <property type="evidence" value="ECO:0007669"/>
    <property type="project" value="InterPro"/>
</dbReference>